<organism evidence="3 4">
    <name type="scientific">Streptomyces narbonensis</name>
    <dbReference type="NCBI Taxonomy" id="67333"/>
    <lineage>
        <taxon>Bacteria</taxon>
        <taxon>Bacillati</taxon>
        <taxon>Actinomycetota</taxon>
        <taxon>Actinomycetes</taxon>
        <taxon>Kitasatosporales</taxon>
        <taxon>Streptomycetaceae</taxon>
        <taxon>Streptomyces</taxon>
    </lineage>
</organism>
<dbReference type="PANTHER" id="PTHR43798:SF31">
    <property type="entry name" value="AB HYDROLASE SUPERFAMILY PROTEIN YCLE"/>
    <property type="match status" value="1"/>
</dbReference>
<keyword evidence="1 3" id="KW-0378">Hydrolase</keyword>
<evidence type="ECO:0000259" key="2">
    <source>
        <dbReference type="Pfam" id="PF00561"/>
    </source>
</evidence>
<evidence type="ECO:0000313" key="3">
    <source>
        <dbReference type="EMBL" id="MEU7073444.1"/>
    </source>
</evidence>
<feature type="domain" description="AB hydrolase-1" evidence="2">
    <location>
        <begin position="26"/>
        <end position="257"/>
    </location>
</feature>
<evidence type="ECO:0000313" key="4">
    <source>
        <dbReference type="Proteomes" id="UP001551329"/>
    </source>
</evidence>
<dbReference type="Proteomes" id="UP001551329">
    <property type="component" value="Unassembled WGS sequence"/>
</dbReference>
<keyword evidence="4" id="KW-1185">Reference proteome</keyword>
<gene>
    <name evidence="3" type="ORF">AB0A88_25325</name>
</gene>
<dbReference type="Gene3D" id="3.40.50.1820">
    <property type="entry name" value="alpha/beta hydrolase"/>
    <property type="match status" value="1"/>
</dbReference>
<dbReference type="InterPro" id="IPR000639">
    <property type="entry name" value="Epox_hydrolase-like"/>
</dbReference>
<dbReference type="RefSeq" id="WP_358473575.1">
    <property type="nucleotide sequence ID" value="NZ_JBEZAE010000018.1"/>
</dbReference>
<dbReference type="PRINTS" id="PR00412">
    <property type="entry name" value="EPOXHYDRLASE"/>
</dbReference>
<evidence type="ECO:0000256" key="1">
    <source>
        <dbReference type="ARBA" id="ARBA00022801"/>
    </source>
</evidence>
<comment type="caution">
    <text evidence="3">The sequence shown here is derived from an EMBL/GenBank/DDBJ whole genome shotgun (WGS) entry which is preliminary data.</text>
</comment>
<reference evidence="3 4" key="1">
    <citation type="submission" date="2024-06" db="EMBL/GenBank/DDBJ databases">
        <title>The Natural Products Discovery Center: Release of the First 8490 Sequenced Strains for Exploring Actinobacteria Biosynthetic Diversity.</title>
        <authorList>
            <person name="Kalkreuter E."/>
            <person name="Kautsar S.A."/>
            <person name="Yang D."/>
            <person name="Bader C.D."/>
            <person name="Teijaro C.N."/>
            <person name="Fluegel L."/>
            <person name="Davis C.M."/>
            <person name="Simpson J.R."/>
            <person name="Lauterbach L."/>
            <person name="Steele A.D."/>
            <person name="Gui C."/>
            <person name="Meng S."/>
            <person name="Li G."/>
            <person name="Viehrig K."/>
            <person name="Ye F."/>
            <person name="Su P."/>
            <person name="Kiefer A.F."/>
            <person name="Nichols A."/>
            <person name="Cepeda A.J."/>
            <person name="Yan W."/>
            <person name="Fan B."/>
            <person name="Jiang Y."/>
            <person name="Adhikari A."/>
            <person name="Zheng C.-J."/>
            <person name="Schuster L."/>
            <person name="Cowan T.M."/>
            <person name="Smanski M.J."/>
            <person name="Chevrette M.G."/>
            <person name="De Carvalho L.P.S."/>
            <person name="Shen B."/>
        </authorList>
    </citation>
    <scope>NUCLEOTIDE SEQUENCE [LARGE SCALE GENOMIC DNA]</scope>
    <source>
        <strain evidence="3 4">NPDC045974</strain>
    </source>
</reference>
<dbReference type="PANTHER" id="PTHR43798">
    <property type="entry name" value="MONOACYLGLYCEROL LIPASE"/>
    <property type="match status" value="1"/>
</dbReference>
<dbReference type="PRINTS" id="PR00111">
    <property type="entry name" value="ABHYDROLASE"/>
</dbReference>
<dbReference type="EMBL" id="JBEZAE010000018">
    <property type="protein sequence ID" value="MEU7073444.1"/>
    <property type="molecule type" value="Genomic_DNA"/>
</dbReference>
<proteinExistence type="predicted"/>
<dbReference type="InterPro" id="IPR050266">
    <property type="entry name" value="AB_hydrolase_sf"/>
</dbReference>
<protein>
    <submittedName>
        <fullName evidence="3">Alpha/beta hydrolase</fullName>
    </submittedName>
</protein>
<dbReference type="InterPro" id="IPR029058">
    <property type="entry name" value="AB_hydrolase_fold"/>
</dbReference>
<sequence>MVRRHRWDGLRCESRLVRAPAPRMGPLLLIGGAFQSKETWGRCEKLFLANMDVFTVDPPGWGAADPLPPGRSVDVLADAVCHMLDESGLGQVDVVGGSYGSAIAYRIAQRHPDRVRRMVLVGTMAAIPEHSRQAMHRALAFLDAGRMDEYAHAAVDIMMNAGRIDGITNGARVRRFLLRRLASLSEAEVVQVHTNTQRLLQHAELDTSVPVPAPTLTVTGEHDSFTTPAQCRRMALACGTGWFAEVAESDHMLFLERPAEITDLVTRFLADEPLRGLPYCTRVERLPSFPFPAPRAFGLMSGRQPV</sequence>
<accession>A0ABV3CF74</accession>
<dbReference type="SUPFAM" id="SSF53474">
    <property type="entry name" value="alpha/beta-Hydrolases"/>
    <property type="match status" value="1"/>
</dbReference>
<dbReference type="Pfam" id="PF00561">
    <property type="entry name" value="Abhydrolase_1"/>
    <property type="match status" value="1"/>
</dbReference>
<dbReference type="InterPro" id="IPR000073">
    <property type="entry name" value="AB_hydrolase_1"/>
</dbReference>
<name>A0ABV3CF74_9ACTN</name>
<dbReference type="GO" id="GO:0016787">
    <property type="term" value="F:hydrolase activity"/>
    <property type="evidence" value="ECO:0007669"/>
    <property type="project" value="UniProtKB-KW"/>
</dbReference>